<dbReference type="InterPro" id="IPR000488">
    <property type="entry name" value="Death_dom"/>
</dbReference>
<dbReference type="AlphaFoldDB" id="A0A6P4ZYS6"/>
<dbReference type="Pfam" id="PF00041">
    <property type="entry name" value="fn3"/>
    <property type="match status" value="1"/>
</dbReference>
<dbReference type="CDD" id="cd00063">
    <property type="entry name" value="FN3"/>
    <property type="match status" value="1"/>
</dbReference>
<protein>
    <submittedName>
        <fullName evidence="5">Uncharacterized protein LOC109478541</fullName>
    </submittedName>
</protein>
<dbReference type="InterPro" id="IPR003961">
    <property type="entry name" value="FN3_dom"/>
</dbReference>
<dbReference type="Proteomes" id="UP000515135">
    <property type="component" value="Unplaced"/>
</dbReference>
<dbReference type="InterPro" id="IPR013783">
    <property type="entry name" value="Ig-like_fold"/>
</dbReference>
<organism evidence="4 5">
    <name type="scientific">Branchiostoma belcheri</name>
    <name type="common">Amphioxus</name>
    <dbReference type="NCBI Taxonomy" id="7741"/>
    <lineage>
        <taxon>Eukaryota</taxon>
        <taxon>Metazoa</taxon>
        <taxon>Chordata</taxon>
        <taxon>Cephalochordata</taxon>
        <taxon>Leptocardii</taxon>
        <taxon>Amphioxiformes</taxon>
        <taxon>Branchiostomatidae</taxon>
        <taxon>Branchiostoma</taxon>
    </lineage>
</organism>
<gene>
    <name evidence="5" type="primary">LOC109478541</name>
</gene>
<dbReference type="PROSITE" id="PS50853">
    <property type="entry name" value="FN3"/>
    <property type="match status" value="1"/>
</dbReference>
<dbReference type="SUPFAM" id="SSF47986">
    <property type="entry name" value="DEATH domain"/>
    <property type="match status" value="1"/>
</dbReference>
<evidence type="ECO:0000259" key="3">
    <source>
        <dbReference type="PROSITE" id="PS50853"/>
    </source>
</evidence>
<evidence type="ECO:0000313" key="4">
    <source>
        <dbReference type="Proteomes" id="UP000515135"/>
    </source>
</evidence>
<feature type="domain" description="Death" evidence="2">
    <location>
        <begin position="481"/>
        <end position="554"/>
    </location>
</feature>
<evidence type="ECO:0000259" key="2">
    <source>
        <dbReference type="PROSITE" id="PS50017"/>
    </source>
</evidence>
<feature type="compositionally biased region" description="Pro residues" evidence="1">
    <location>
        <begin position="266"/>
        <end position="280"/>
    </location>
</feature>
<proteinExistence type="predicted"/>
<dbReference type="InterPro" id="IPR011029">
    <property type="entry name" value="DEATH-like_dom_sf"/>
</dbReference>
<feature type="region of interest" description="Disordered" evidence="1">
    <location>
        <begin position="254"/>
        <end position="283"/>
    </location>
</feature>
<dbReference type="RefSeq" id="XP_019636122.1">
    <property type="nucleotide sequence ID" value="XM_019780563.1"/>
</dbReference>
<dbReference type="Pfam" id="PF00531">
    <property type="entry name" value="Death"/>
    <property type="match status" value="1"/>
</dbReference>
<dbReference type="PROSITE" id="PS50017">
    <property type="entry name" value="DEATH_DOMAIN"/>
    <property type="match status" value="1"/>
</dbReference>
<evidence type="ECO:0000313" key="5">
    <source>
        <dbReference type="RefSeq" id="XP_019636122.1"/>
    </source>
</evidence>
<evidence type="ECO:0000256" key="1">
    <source>
        <dbReference type="SAM" id="MobiDB-lite"/>
    </source>
</evidence>
<dbReference type="SMART" id="SM00060">
    <property type="entry name" value="FN3"/>
    <property type="match status" value="1"/>
</dbReference>
<dbReference type="Gene3D" id="2.60.40.10">
    <property type="entry name" value="Immunoglobulins"/>
    <property type="match status" value="1"/>
</dbReference>
<reference evidence="5" key="1">
    <citation type="submission" date="2025-08" db="UniProtKB">
        <authorList>
            <consortium name="RefSeq"/>
        </authorList>
    </citation>
    <scope>IDENTIFICATION</scope>
    <source>
        <tissue evidence="5">Gonad</tissue>
    </source>
</reference>
<name>A0A6P4ZYS6_BRABE</name>
<keyword evidence="4" id="KW-1185">Reference proteome</keyword>
<dbReference type="OrthoDB" id="10039128at2759"/>
<dbReference type="GO" id="GO:0007165">
    <property type="term" value="P:signal transduction"/>
    <property type="evidence" value="ECO:0007669"/>
    <property type="project" value="InterPro"/>
</dbReference>
<dbReference type="InterPro" id="IPR036116">
    <property type="entry name" value="FN3_sf"/>
</dbReference>
<dbReference type="SUPFAM" id="SSF49265">
    <property type="entry name" value="Fibronectin type III"/>
    <property type="match status" value="1"/>
</dbReference>
<dbReference type="KEGG" id="bbel:109478541"/>
<accession>A0A6P4ZYS6</accession>
<feature type="domain" description="Fibronectin type-III" evidence="3">
    <location>
        <begin position="556"/>
        <end position="648"/>
    </location>
</feature>
<sequence length="650" mass="73893">MMADASNTSVVIGPLKLIDYTRKEKRLVMLMCTGEGDWCSAPGGCRIRVFKCPAAAPFGKETSDKIKPSLLLHDYVITPATAVNVEKIKRNHGKVKLVVTFRVNENDVLGTSGYEELVFKDQSKATTSHVAELESFLFQGPYEDMRQFNVEISPHQIIPEGPARFNIFRTHISVVKRFTTERQKENSMEKVLKTVRKGKIQRLPLVVRLANLRSYSSLPVGFRFDTKQRKTYFFKCCSCKDGEDMNAQIKLAMGSQPSIRSVPPKRLNPPKPPPDKPGPTEPTYVNEWEARRCEEDIHGGIKLNVGVFAAKPQPGQPWILYVCIGRQGASLQDVKQCFPGREMVCPSRVFQVVSDLSINTELPEGWSTDNVVKEVPKDQFSVLEDPFIHEICIQHRNHGKKQFHGRIYIRQGLSETLRITLNVITNFTLYERVGRKRNEPLYDLVPRDRPVSSGDSSPAWLRLFSERKKLWDSLDIPNLFGDDWRLFAEKIGLDYQAIVTIENHSHEHGTSPTELVLREWERGRTAVPVSDEALVQILHDMGRPDVIQDMALQVPRLEDFRVEATTPNTIHVTWTPASDDITHYVIEIKPSGSGCAPWSSHHRQGNCRSLVFRDLRPDTEYDLRIQPSIQRVNGEWTNITAKTDVACTEL</sequence>
<dbReference type="Gene3D" id="1.10.533.10">
    <property type="entry name" value="Death Domain, Fas"/>
    <property type="match status" value="1"/>
</dbReference>
<dbReference type="GeneID" id="109478541"/>